<gene>
    <name evidence="1" type="ORF">C2G38_2156081</name>
</gene>
<name>A0A397W6C6_9GLOM</name>
<proteinExistence type="predicted"/>
<accession>A0A397W6C6</accession>
<comment type="caution">
    <text evidence="1">The sequence shown here is derived from an EMBL/GenBank/DDBJ whole genome shotgun (WGS) entry which is preliminary data.</text>
</comment>
<dbReference type="Proteomes" id="UP000266673">
    <property type="component" value="Unassembled WGS sequence"/>
</dbReference>
<dbReference type="EMBL" id="QKWP01000045">
    <property type="protein sequence ID" value="RIB29137.1"/>
    <property type="molecule type" value="Genomic_DNA"/>
</dbReference>
<sequence length="80" mass="9222">MNEESSFRQQVNVTELNSTPNSLFSQDEFGPEALASNIFLFLSRLTKQIERMVDGLKGLKMQKSMGEKKTKVHFIWNNII</sequence>
<organism evidence="1 2">
    <name type="scientific">Gigaspora rosea</name>
    <dbReference type="NCBI Taxonomy" id="44941"/>
    <lineage>
        <taxon>Eukaryota</taxon>
        <taxon>Fungi</taxon>
        <taxon>Fungi incertae sedis</taxon>
        <taxon>Mucoromycota</taxon>
        <taxon>Glomeromycotina</taxon>
        <taxon>Glomeromycetes</taxon>
        <taxon>Diversisporales</taxon>
        <taxon>Gigasporaceae</taxon>
        <taxon>Gigaspora</taxon>
    </lineage>
</organism>
<reference evidence="1 2" key="1">
    <citation type="submission" date="2018-06" db="EMBL/GenBank/DDBJ databases">
        <title>Comparative genomics reveals the genomic features of Rhizophagus irregularis, R. cerebriforme, R. diaphanum and Gigaspora rosea, and their symbiotic lifestyle signature.</title>
        <authorList>
            <person name="Morin E."/>
            <person name="San Clemente H."/>
            <person name="Chen E.C.H."/>
            <person name="De La Providencia I."/>
            <person name="Hainaut M."/>
            <person name="Kuo A."/>
            <person name="Kohler A."/>
            <person name="Murat C."/>
            <person name="Tang N."/>
            <person name="Roy S."/>
            <person name="Loubradou J."/>
            <person name="Henrissat B."/>
            <person name="Grigoriev I.V."/>
            <person name="Corradi N."/>
            <person name="Roux C."/>
            <person name="Martin F.M."/>
        </authorList>
    </citation>
    <scope>NUCLEOTIDE SEQUENCE [LARGE SCALE GENOMIC DNA]</scope>
    <source>
        <strain evidence="1 2">DAOM 194757</strain>
    </source>
</reference>
<keyword evidence="2" id="KW-1185">Reference proteome</keyword>
<evidence type="ECO:0000313" key="1">
    <source>
        <dbReference type="EMBL" id="RIB29137.1"/>
    </source>
</evidence>
<protein>
    <submittedName>
        <fullName evidence="1">Uncharacterized protein</fullName>
    </submittedName>
</protein>
<evidence type="ECO:0000313" key="2">
    <source>
        <dbReference type="Proteomes" id="UP000266673"/>
    </source>
</evidence>
<dbReference type="AlphaFoldDB" id="A0A397W6C6"/>